<dbReference type="Gene3D" id="3.40.80.10">
    <property type="entry name" value="Peptidoglycan recognition protein-like"/>
    <property type="match status" value="1"/>
</dbReference>
<evidence type="ECO:0000259" key="4">
    <source>
        <dbReference type="SMART" id="SM00701"/>
    </source>
</evidence>
<organism evidence="5 6">
    <name type="scientific">Marmoricola endophyticus</name>
    <dbReference type="NCBI Taxonomy" id="2040280"/>
    <lineage>
        <taxon>Bacteria</taxon>
        <taxon>Bacillati</taxon>
        <taxon>Actinomycetota</taxon>
        <taxon>Actinomycetes</taxon>
        <taxon>Propionibacteriales</taxon>
        <taxon>Nocardioidaceae</taxon>
        <taxon>Marmoricola</taxon>
    </lineage>
</organism>
<dbReference type="GO" id="GO:0008270">
    <property type="term" value="F:zinc ion binding"/>
    <property type="evidence" value="ECO:0007669"/>
    <property type="project" value="InterPro"/>
</dbReference>
<evidence type="ECO:0000313" key="5">
    <source>
        <dbReference type="EMBL" id="GGF46554.1"/>
    </source>
</evidence>
<dbReference type="InterPro" id="IPR006619">
    <property type="entry name" value="PGRP_domain_met/bac"/>
</dbReference>
<feature type="domain" description="Peptidoglycan recognition protein family" evidence="4">
    <location>
        <begin position="216"/>
        <end position="376"/>
    </location>
</feature>
<dbReference type="PANTHER" id="PTHR11022">
    <property type="entry name" value="PEPTIDOGLYCAN RECOGNITION PROTEIN"/>
    <property type="match status" value="1"/>
</dbReference>
<evidence type="ECO:0008006" key="7">
    <source>
        <dbReference type="Google" id="ProtNLM"/>
    </source>
</evidence>
<reference evidence="5" key="2">
    <citation type="submission" date="2020-09" db="EMBL/GenBank/DDBJ databases">
        <authorList>
            <person name="Sun Q."/>
            <person name="Zhou Y."/>
        </authorList>
    </citation>
    <scope>NUCLEOTIDE SEQUENCE</scope>
    <source>
        <strain evidence="5">CGMCC 1.16067</strain>
    </source>
</reference>
<comment type="similarity">
    <text evidence="1">Belongs to the N-acetylmuramoyl-L-alanine amidase 2 family.</text>
</comment>
<dbReference type="PANTHER" id="PTHR11022:SF41">
    <property type="entry name" value="PEPTIDOGLYCAN-RECOGNITION PROTEIN LC-RELATED"/>
    <property type="match status" value="1"/>
</dbReference>
<dbReference type="GO" id="GO:0008745">
    <property type="term" value="F:N-acetylmuramoyl-L-alanine amidase activity"/>
    <property type="evidence" value="ECO:0007669"/>
    <property type="project" value="InterPro"/>
</dbReference>
<dbReference type="RefSeq" id="WP_188779697.1">
    <property type="nucleotide sequence ID" value="NZ_BMKQ01000001.1"/>
</dbReference>
<accession>A0A917F425</accession>
<dbReference type="CDD" id="cd06583">
    <property type="entry name" value="PGRP"/>
    <property type="match status" value="1"/>
</dbReference>
<keyword evidence="2" id="KW-0732">Signal</keyword>
<keyword evidence="6" id="KW-1185">Reference proteome</keyword>
<dbReference type="InterPro" id="IPR015510">
    <property type="entry name" value="PGRP"/>
</dbReference>
<dbReference type="SUPFAM" id="SSF55846">
    <property type="entry name" value="N-acetylmuramoyl-L-alanine amidase-like"/>
    <property type="match status" value="1"/>
</dbReference>
<dbReference type="InterPro" id="IPR002502">
    <property type="entry name" value="Amidase_domain"/>
</dbReference>
<comment type="caution">
    <text evidence="5">The sequence shown here is derived from an EMBL/GenBank/DDBJ whole genome shotgun (WGS) entry which is preliminary data.</text>
</comment>
<evidence type="ECO:0000256" key="2">
    <source>
        <dbReference type="SAM" id="SignalP"/>
    </source>
</evidence>
<dbReference type="GO" id="GO:0009253">
    <property type="term" value="P:peptidoglycan catabolic process"/>
    <property type="evidence" value="ECO:0007669"/>
    <property type="project" value="InterPro"/>
</dbReference>
<dbReference type="Proteomes" id="UP000649179">
    <property type="component" value="Unassembled WGS sequence"/>
</dbReference>
<name>A0A917F425_9ACTN</name>
<evidence type="ECO:0000259" key="3">
    <source>
        <dbReference type="SMART" id="SM00644"/>
    </source>
</evidence>
<evidence type="ECO:0000313" key="6">
    <source>
        <dbReference type="Proteomes" id="UP000649179"/>
    </source>
</evidence>
<feature type="chain" id="PRO_5039161795" description="N-acetylmuramoyl-L-alanine amidase" evidence="2">
    <location>
        <begin position="23"/>
        <end position="572"/>
    </location>
</feature>
<proteinExistence type="inferred from homology"/>
<dbReference type="EMBL" id="BMKQ01000001">
    <property type="protein sequence ID" value="GGF46554.1"/>
    <property type="molecule type" value="Genomic_DNA"/>
</dbReference>
<dbReference type="SMART" id="SM00701">
    <property type="entry name" value="PGRP"/>
    <property type="match status" value="1"/>
</dbReference>
<reference evidence="5" key="1">
    <citation type="journal article" date="2014" name="Int. J. Syst. Evol. Microbiol.">
        <title>Complete genome sequence of Corynebacterium casei LMG S-19264T (=DSM 44701T), isolated from a smear-ripened cheese.</title>
        <authorList>
            <consortium name="US DOE Joint Genome Institute (JGI-PGF)"/>
            <person name="Walter F."/>
            <person name="Albersmeier A."/>
            <person name="Kalinowski J."/>
            <person name="Ruckert C."/>
        </authorList>
    </citation>
    <scope>NUCLEOTIDE SEQUENCE</scope>
    <source>
        <strain evidence="5">CGMCC 1.16067</strain>
    </source>
</reference>
<dbReference type="InterPro" id="IPR036505">
    <property type="entry name" value="Amidase/PGRP_sf"/>
</dbReference>
<sequence>MRHRRLAPPLATLALVAPVALSATVSLPTAQADAPATTATAASTASSVKAPKVSTIDVPAVPVAQRRAVTVAPDDDSPATAPAALPQQAVVAERATKDFGLVGVTWKQGTGQEDVRVQVRTRSDGTWSGWTDLHVDTDTDGPSAAGTRAGTEPLWAGDADGVAARVLGASGKAPQDVDLVLVDPGAASTSTASARTATAAPAAVAASAPTYTGQPAGIISRAGWGARGGTKCDSPVFGTYESGVIFHHTAGSNSYTKAQSAGIVRSIQAFHMDGRGWCDIGYNFLIDKYGQMFEGRGGSVRKQVRGAHAGNYDVNTYATGVSMMANLDTAQPTAAMKSAAVRLIGWRIGTFYLPATGTYGVANGRLQRVSGHRDVYKVGIRPATSTACPGKYGYAWLNAKGGLRDQVASYVSNYSTPNRIKARQLGVATTGNVFEAEYPDSGGYVTRMGRGVLYSQGTLGSHWIPSGPVLAEYGALGNQRGVLGFPGGEIVPVGSTAYQRYKFGTIYRVSSTKAWGLTGQVDLRYRQLNSLAGKLGTPTSRVVTSGVNQSATFTGGTIVYNTSTQAFTVTYK</sequence>
<evidence type="ECO:0000256" key="1">
    <source>
        <dbReference type="ARBA" id="ARBA00007553"/>
    </source>
</evidence>
<feature type="domain" description="N-acetylmuramoyl-L-alanine amidase" evidence="3">
    <location>
        <begin position="229"/>
        <end position="390"/>
    </location>
</feature>
<gene>
    <name evidence="5" type="ORF">GCM10011519_20660</name>
</gene>
<feature type="signal peptide" evidence="2">
    <location>
        <begin position="1"/>
        <end position="22"/>
    </location>
</feature>
<dbReference type="Pfam" id="PF01510">
    <property type="entry name" value="Amidase_2"/>
    <property type="match status" value="1"/>
</dbReference>
<protein>
    <recommendedName>
        <fullName evidence="7">N-acetylmuramoyl-L-alanine amidase</fullName>
    </recommendedName>
</protein>
<dbReference type="SMART" id="SM00644">
    <property type="entry name" value="Ami_2"/>
    <property type="match status" value="1"/>
</dbReference>
<dbReference type="AlphaFoldDB" id="A0A917F425"/>